<evidence type="ECO:0000313" key="2">
    <source>
        <dbReference type="EMBL" id="TYB31762.1"/>
    </source>
</evidence>
<accession>A0A5D0MH84</accession>
<dbReference type="EMBL" id="VSIX01000029">
    <property type="protein sequence ID" value="TYB31762.1"/>
    <property type="molecule type" value="Genomic_DNA"/>
</dbReference>
<comment type="caution">
    <text evidence="2">The sequence shown here is derived from an EMBL/GenBank/DDBJ whole genome shotgun (WGS) entry which is preliminary data.</text>
</comment>
<dbReference type="Proteomes" id="UP000324143">
    <property type="component" value="Unassembled WGS sequence"/>
</dbReference>
<protein>
    <submittedName>
        <fullName evidence="2">Uncharacterized protein</fullName>
    </submittedName>
</protein>
<evidence type="ECO:0000313" key="3">
    <source>
        <dbReference type="Proteomes" id="UP000324143"/>
    </source>
</evidence>
<keyword evidence="3" id="KW-1185">Reference proteome</keyword>
<sequence length="159" mass="18953">MKKLIILIFIIIIISSSVIFGISFEKKQKLIENRYREVIKKRYKLSENEMDKLFDEINKNFNSNQIKLEIMRRIALKEKVNSNDNKIKSRLNMKNMNNVQFRNNYLKRVEQQKKKMRKFILDKVKNLRTKFQVQGPKGEEFGPPGEIDPPHSNPKNGEK</sequence>
<organism evidence="2 3">
    <name type="scientific">Candidatus Mcinerneyibacterium aminivorans</name>
    <dbReference type="NCBI Taxonomy" id="2703815"/>
    <lineage>
        <taxon>Bacteria</taxon>
        <taxon>Candidatus Macinerneyibacteriota</taxon>
        <taxon>Candidatus Mcinerneyibacteria</taxon>
        <taxon>Candidatus Mcinerneyibacteriales</taxon>
        <taxon>Candidatus Mcinerneyibacteriaceae</taxon>
        <taxon>Candidatus Mcinerneyibacterium</taxon>
    </lineage>
</organism>
<reference evidence="2" key="1">
    <citation type="submission" date="2019-08" db="EMBL/GenBank/DDBJ databases">
        <title>Genomic characterization of a novel candidate phylum (ARYD3) from a high temperature, high salinity tertiary oil reservoir in north central Oklahoma, USA.</title>
        <authorList>
            <person name="Youssef N.H."/>
            <person name="Yadav A."/>
            <person name="Elshahed M.S."/>
        </authorList>
    </citation>
    <scope>NUCLEOTIDE SEQUENCE [LARGE SCALE GENOMIC DNA]</scope>
    <source>
        <strain evidence="2">ARYD3</strain>
    </source>
</reference>
<evidence type="ECO:0000256" key="1">
    <source>
        <dbReference type="SAM" id="MobiDB-lite"/>
    </source>
</evidence>
<feature type="region of interest" description="Disordered" evidence="1">
    <location>
        <begin position="130"/>
        <end position="159"/>
    </location>
</feature>
<name>A0A5D0MH84_9BACT</name>
<gene>
    <name evidence="2" type="ORF">FXF47_02510</name>
</gene>
<proteinExistence type="predicted"/>
<dbReference type="AlphaFoldDB" id="A0A5D0MH84"/>